<comment type="caution">
    <text evidence="1">Lacks conserved residue(s) required for the propagation of feature annotation.</text>
</comment>
<reference evidence="4" key="2">
    <citation type="submission" date="2025-08" db="UniProtKB">
        <authorList>
            <consortium name="RefSeq"/>
        </authorList>
    </citation>
    <scope>IDENTIFICATION</scope>
</reference>
<dbReference type="STRING" id="7574.A0A1S3JTF3"/>
<dbReference type="Pfam" id="PF01230">
    <property type="entry name" value="HIT"/>
    <property type="match status" value="1"/>
</dbReference>
<dbReference type="GO" id="GO:0003824">
    <property type="term" value="F:catalytic activity"/>
    <property type="evidence" value="ECO:0007669"/>
    <property type="project" value="InterPro"/>
</dbReference>
<feature type="domain" description="HIT" evidence="2">
    <location>
        <begin position="170"/>
        <end position="273"/>
    </location>
</feature>
<evidence type="ECO:0000256" key="1">
    <source>
        <dbReference type="PROSITE-ProRule" id="PRU00464"/>
    </source>
</evidence>
<proteinExistence type="predicted"/>
<dbReference type="InterPro" id="IPR036265">
    <property type="entry name" value="HIT-like_sf"/>
</dbReference>
<dbReference type="InParanoid" id="A0A1S3JTF3"/>
<dbReference type="Gene3D" id="3.30.428.10">
    <property type="entry name" value="HIT-like"/>
    <property type="match status" value="2"/>
</dbReference>
<dbReference type="Proteomes" id="UP000085678">
    <property type="component" value="Unplaced"/>
</dbReference>
<dbReference type="OrthoDB" id="2262349at2759"/>
<dbReference type="GeneID" id="106175989"/>
<reference evidence="4" key="1">
    <citation type="journal article" date="2015" name="Nat. Commun.">
        <title>The Lingula genome provides insights into brachiopod evolution and the origin of phosphate biomineralization.</title>
        <authorList>
            <person name="Luo Y.J."/>
            <person name="Takeuchi T."/>
            <person name="Koyanagi R."/>
            <person name="Yamada L."/>
            <person name="Kanda M."/>
            <person name="Khalturina M."/>
            <person name="Fujie M."/>
            <person name="Yamasaki S.I."/>
            <person name="Endo K."/>
            <person name="Satoh N."/>
        </authorList>
    </citation>
    <scope>NUCLEOTIDE SEQUENCE</scope>
</reference>
<evidence type="ECO:0000259" key="2">
    <source>
        <dbReference type="PROSITE" id="PS51084"/>
    </source>
</evidence>
<dbReference type="RefSeq" id="XP_013413645.1">
    <property type="nucleotide sequence ID" value="XM_013558191.1"/>
</dbReference>
<gene>
    <name evidence="4" type="primary">LOC106175989</name>
</gene>
<dbReference type="KEGG" id="lak:106175989"/>
<evidence type="ECO:0000313" key="3">
    <source>
        <dbReference type="Proteomes" id="UP000085678"/>
    </source>
</evidence>
<sequence>MSRFPNLLRDILSGLIRHWEIWEDSRHLAFLHPFQASPGETVLVPKALPQGCVFNLPEKEYVDLMLATRTISLKLEKSLLVMRCAIIAEVLNDQYVHTRVLPMHGLAQQWTSIISEDLEYSDKYKGYTSTKDGPKALDDTLDAVKSSILQCQPPFVEDYTFHGNPKDDNLFSRIIRGEVQQWRIWQSEDHVAVLTPFPNTPGFTVLLPRKRLSSNIPAIEEQDYVSLMLAARKVGQLLQKAFNTPNVAMVCEGMAVDYAHVKLIPLHASGPEEVARLHVEPEHVETYRGYITTKEGPQAKEEDLKSLQKLILKDEEDEK</sequence>
<keyword evidence="3" id="KW-1185">Reference proteome</keyword>
<dbReference type="InterPro" id="IPR011146">
    <property type="entry name" value="HIT-like"/>
</dbReference>
<dbReference type="SUPFAM" id="SSF54197">
    <property type="entry name" value="HIT-like"/>
    <property type="match status" value="2"/>
</dbReference>
<dbReference type="InterPro" id="IPR001310">
    <property type="entry name" value="Histidine_triad_HIT"/>
</dbReference>
<dbReference type="AlphaFoldDB" id="A0A1S3JTF3"/>
<dbReference type="PANTHER" id="PTHR46648:SF1">
    <property type="entry name" value="ADENOSINE 5'-MONOPHOSPHORAMIDASE HNT1"/>
    <property type="match status" value="1"/>
</dbReference>
<name>A0A1S3JTF3_LINAN</name>
<organism evidence="3 4">
    <name type="scientific">Lingula anatina</name>
    <name type="common">Brachiopod</name>
    <name type="synonym">Lingula unguis</name>
    <dbReference type="NCBI Taxonomy" id="7574"/>
    <lineage>
        <taxon>Eukaryota</taxon>
        <taxon>Metazoa</taxon>
        <taxon>Spiralia</taxon>
        <taxon>Lophotrochozoa</taxon>
        <taxon>Brachiopoda</taxon>
        <taxon>Linguliformea</taxon>
        <taxon>Lingulata</taxon>
        <taxon>Lingulida</taxon>
        <taxon>Linguloidea</taxon>
        <taxon>Lingulidae</taxon>
        <taxon>Lingula</taxon>
    </lineage>
</organism>
<accession>A0A1S3JTF3</accession>
<dbReference type="PANTHER" id="PTHR46648">
    <property type="entry name" value="HIT FAMILY PROTEIN 1"/>
    <property type="match status" value="1"/>
</dbReference>
<dbReference type="PROSITE" id="PS51084">
    <property type="entry name" value="HIT_2"/>
    <property type="match status" value="1"/>
</dbReference>
<protein>
    <submittedName>
        <fullName evidence="4">Uncharacterized protein LOC106175989</fullName>
    </submittedName>
</protein>
<evidence type="ECO:0000313" key="4">
    <source>
        <dbReference type="RefSeq" id="XP_013413645.1"/>
    </source>
</evidence>